<name>A0ABQ4QNF6_9HYPH</name>
<dbReference type="SUPFAM" id="SSF161098">
    <property type="entry name" value="MetI-like"/>
    <property type="match status" value="1"/>
</dbReference>
<accession>A0ABQ4QNF6</accession>
<evidence type="ECO:0000313" key="9">
    <source>
        <dbReference type="Proteomes" id="UP001055117"/>
    </source>
</evidence>
<organism evidence="8 9">
    <name type="scientific">Methylobacterium cerastii</name>
    <dbReference type="NCBI Taxonomy" id="932741"/>
    <lineage>
        <taxon>Bacteria</taxon>
        <taxon>Pseudomonadati</taxon>
        <taxon>Pseudomonadota</taxon>
        <taxon>Alphaproteobacteria</taxon>
        <taxon>Hyphomicrobiales</taxon>
        <taxon>Methylobacteriaceae</taxon>
        <taxon>Methylobacterium</taxon>
    </lineage>
</organism>
<evidence type="ECO:0000256" key="3">
    <source>
        <dbReference type="ARBA" id="ARBA00022692"/>
    </source>
</evidence>
<evidence type="ECO:0000256" key="1">
    <source>
        <dbReference type="ARBA" id="ARBA00004651"/>
    </source>
</evidence>
<evidence type="ECO:0000256" key="4">
    <source>
        <dbReference type="ARBA" id="ARBA00022989"/>
    </source>
</evidence>
<comment type="caution">
    <text evidence="8">The sequence shown here is derived from an EMBL/GenBank/DDBJ whole genome shotgun (WGS) entry which is preliminary data.</text>
</comment>
<reference evidence="8 9" key="1">
    <citation type="journal article" date="2021" name="Front. Microbiol.">
        <title>Comprehensive Comparative Genomics and Phenotyping of Methylobacterium Species.</title>
        <authorList>
            <person name="Alessa O."/>
            <person name="Ogura Y."/>
            <person name="Fujitani Y."/>
            <person name="Takami H."/>
            <person name="Hayashi T."/>
            <person name="Sahin N."/>
            <person name="Tani A."/>
        </authorList>
    </citation>
    <scope>NUCLEOTIDE SEQUENCE [LARGE SCALE GENOMIC DNA]</scope>
    <source>
        <strain evidence="8 9">DSM 23679</strain>
    </source>
</reference>
<dbReference type="Gene3D" id="1.10.3720.10">
    <property type="entry name" value="MetI-like"/>
    <property type="match status" value="1"/>
</dbReference>
<feature type="transmembrane region" description="Helical" evidence="6">
    <location>
        <begin position="210"/>
        <end position="235"/>
    </location>
</feature>
<dbReference type="EMBL" id="BPQG01000074">
    <property type="protein sequence ID" value="GJD46330.1"/>
    <property type="molecule type" value="Genomic_DNA"/>
</dbReference>
<keyword evidence="9" id="KW-1185">Reference proteome</keyword>
<feature type="transmembrane region" description="Helical" evidence="6">
    <location>
        <begin position="43"/>
        <end position="66"/>
    </location>
</feature>
<comment type="subcellular location">
    <subcellularLocation>
        <location evidence="1 6">Cell membrane</location>
        <topology evidence="1 6">Multi-pass membrane protein</topology>
    </subcellularLocation>
</comment>
<dbReference type="RefSeq" id="WP_147831003.1">
    <property type="nucleotide sequence ID" value="NZ_BPQG01000074.1"/>
</dbReference>
<proteinExistence type="inferred from homology"/>
<dbReference type="PANTHER" id="PTHR30177:SF30">
    <property type="entry name" value="GLYCINE BETAINE UPTAKE SYSTEM PERMEASE PROTEIN YEHY"/>
    <property type="match status" value="1"/>
</dbReference>
<feature type="transmembrane region" description="Helical" evidence="6">
    <location>
        <begin position="180"/>
        <end position="203"/>
    </location>
</feature>
<dbReference type="Proteomes" id="UP001055117">
    <property type="component" value="Unassembled WGS sequence"/>
</dbReference>
<keyword evidence="4 6" id="KW-1133">Transmembrane helix</keyword>
<keyword evidence="5 6" id="KW-0472">Membrane</keyword>
<feature type="transmembrane region" description="Helical" evidence="6">
    <location>
        <begin position="73"/>
        <end position="94"/>
    </location>
</feature>
<dbReference type="PANTHER" id="PTHR30177">
    <property type="entry name" value="GLYCINE BETAINE/L-PROLINE TRANSPORT SYSTEM PERMEASE PROTEIN PROW"/>
    <property type="match status" value="1"/>
</dbReference>
<feature type="transmembrane region" description="Helical" evidence="6">
    <location>
        <begin position="139"/>
        <end position="160"/>
    </location>
</feature>
<evidence type="ECO:0000313" key="8">
    <source>
        <dbReference type="EMBL" id="GJD46330.1"/>
    </source>
</evidence>
<keyword evidence="3 6" id="KW-0812">Transmembrane</keyword>
<dbReference type="InterPro" id="IPR000515">
    <property type="entry name" value="MetI-like"/>
</dbReference>
<feature type="domain" description="ABC transmembrane type-1" evidence="7">
    <location>
        <begin position="180"/>
        <end position="371"/>
    </location>
</feature>
<feature type="transmembrane region" description="Helical" evidence="6">
    <location>
        <begin position="306"/>
        <end position="332"/>
    </location>
</feature>
<dbReference type="InterPro" id="IPR035906">
    <property type="entry name" value="MetI-like_sf"/>
</dbReference>
<evidence type="ECO:0000256" key="6">
    <source>
        <dbReference type="RuleBase" id="RU363032"/>
    </source>
</evidence>
<evidence type="ECO:0000256" key="5">
    <source>
        <dbReference type="ARBA" id="ARBA00023136"/>
    </source>
</evidence>
<protein>
    <submittedName>
        <fullName evidence="8">Glycine betaine uptake system permease protein YehY</fullName>
    </submittedName>
</protein>
<evidence type="ECO:0000256" key="2">
    <source>
        <dbReference type="ARBA" id="ARBA00022448"/>
    </source>
</evidence>
<evidence type="ECO:0000259" key="7">
    <source>
        <dbReference type="PROSITE" id="PS50928"/>
    </source>
</evidence>
<feature type="transmembrane region" description="Helical" evidence="6">
    <location>
        <begin position="106"/>
        <end position="127"/>
    </location>
</feature>
<dbReference type="Pfam" id="PF00528">
    <property type="entry name" value="BPD_transp_1"/>
    <property type="match status" value="1"/>
</dbReference>
<feature type="transmembrane region" description="Helical" evidence="6">
    <location>
        <begin position="352"/>
        <end position="371"/>
    </location>
</feature>
<sequence length="382" mass="37583">MARLVPLLFAIAFLGAVYGLPLLRLAKNRLVVGEPVYALDGAGIVAGFGPEIEAVSALVLGAALLARAGRTRVGLGAATALLALALALLVLALGNTAEDLLAGEPPAARAGLAAGAWAGLALLAGGLAHLSGRMAVPGLGAGLAVAVLTFVGVAYAAGALGSLSLAVEFAARGPAVGGALVRHLLLSGGAVLMAVCGAVLLSLWRRGQGLVAILVGGIQVVPAVALLGALVALASGLLRAVPSLREAGFSALGPAPALVGIAAYLLLPLWRGLALALAAPDPATLDAAEALGLTPRKILFEVRLPIGAGILIGALRVACVQAIGLATLGALVGAGGLGGIVFDGMAQFAPDLILLGAIPIVVLSLAVERALSRVEDRVRRTA</sequence>
<feature type="transmembrane region" description="Helical" evidence="6">
    <location>
        <begin position="247"/>
        <end position="267"/>
    </location>
</feature>
<dbReference type="PROSITE" id="PS50928">
    <property type="entry name" value="ABC_TM1"/>
    <property type="match status" value="1"/>
</dbReference>
<dbReference type="InterPro" id="IPR051204">
    <property type="entry name" value="ABC_transp_perm/SBD"/>
</dbReference>
<gene>
    <name evidence="8" type="primary">yehY</name>
    <name evidence="8" type="ORF">AFCDBAGC_4210</name>
</gene>
<comment type="similarity">
    <text evidence="6">Belongs to the binding-protein-dependent transport system permease family.</text>
</comment>
<keyword evidence="2 6" id="KW-0813">Transport</keyword>